<evidence type="ECO:0000256" key="2">
    <source>
        <dbReference type="SAM" id="Phobius"/>
    </source>
</evidence>
<keyword evidence="2" id="KW-0812">Transmembrane</keyword>
<dbReference type="Pfam" id="PF06580">
    <property type="entry name" value="His_kinase"/>
    <property type="match status" value="1"/>
</dbReference>
<dbReference type="Gene3D" id="3.30.565.10">
    <property type="entry name" value="Histidine kinase-like ATPase, C-terminal domain"/>
    <property type="match status" value="1"/>
</dbReference>
<dbReference type="InterPro" id="IPR050640">
    <property type="entry name" value="Bact_2-comp_sensor_kinase"/>
</dbReference>
<feature type="transmembrane region" description="Helical" evidence="2">
    <location>
        <begin position="395"/>
        <end position="415"/>
    </location>
</feature>
<dbReference type="Proteomes" id="UP000249819">
    <property type="component" value="Unassembled WGS sequence"/>
</dbReference>
<gene>
    <name evidence="4" type="ORF">CLV59_101768</name>
</gene>
<keyword evidence="1" id="KW-0802">TPR repeat</keyword>
<feature type="domain" description="Signal transduction histidine kinase internal region" evidence="3">
    <location>
        <begin position="437"/>
        <end position="513"/>
    </location>
</feature>
<comment type="caution">
    <text evidence="4">The sequence shown here is derived from an EMBL/GenBank/DDBJ whole genome shotgun (WGS) entry which is preliminary data.</text>
</comment>
<evidence type="ECO:0000256" key="1">
    <source>
        <dbReference type="PROSITE-ProRule" id="PRU00339"/>
    </source>
</evidence>
<feature type="repeat" description="TPR" evidence="1">
    <location>
        <begin position="318"/>
        <end position="351"/>
    </location>
</feature>
<dbReference type="SUPFAM" id="SSF48452">
    <property type="entry name" value="TPR-like"/>
    <property type="match status" value="1"/>
</dbReference>
<protein>
    <submittedName>
        <fullName evidence="4">Histidine kinase</fullName>
    </submittedName>
</protein>
<organism evidence="4 5">
    <name type="scientific">Chitinophaga dinghuensis</name>
    <dbReference type="NCBI Taxonomy" id="1539050"/>
    <lineage>
        <taxon>Bacteria</taxon>
        <taxon>Pseudomonadati</taxon>
        <taxon>Bacteroidota</taxon>
        <taxon>Chitinophagia</taxon>
        <taxon>Chitinophagales</taxon>
        <taxon>Chitinophagaceae</taxon>
        <taxon>Chitinophaga</taxon>
    </lineage>
</organism>
<evidence type="ECO:0000259" key="3">
    <source>
        <dbReference type="Pfam" id="PF06580"/>
    </source>
</evidence>
<dbReference type="InterPro" id="IPR019734">
    <property type="entry name" value="TPR_rpt"/>
</dbReference>
<keyword evidence="5" id="KW-1185">Reference proteome</keyword>
<accession>A0A327WBP8</accession>
<dbReference type="GO" id="GO:0016020">
    <property type="term" value="C:membrane"/>
    <property type="evidence" value="ECO:0007669"/>
    <property type="project" value="InterPro"/>
</dbReference>
<evidence type="ECO:0000313" key="4">
    <source>
        <dbReference type="EMBL" id="RAJ88003.1"/>
    </source>
</evidence>
<keyword evidence="4" id="KW-0418">Kinase</keyword>
<keyword evidence="4" id="KW-0808">Transferase</keyword>
<dbReference type="GO" id="GO:0000155">
    <property type="term" value="F:phosphorelay sensor kinase activity"/>
    <property type="evidence" value="ECO:0007669"/>
    <property type="project" value="InterPro"/>
</dbReference>
<evidence type="ECO:0000313" key="5">
    <source>
        <dbReference type="Proteomes" id="UP000249819"/>
    </source>
</evidence>
<dbReference type="EMBL" id="QLMA01000001">
    <property type="protein sequence ID" value="RAJ88003.1"/>
    <property type="molecule type" value="Genomic_DNA"/>
</dbReference>
<keyword evidence="2" id="KW-0472">Membrane</keyword>
<dbReference type="OrthoDB" id="607947at2"/>
<dbReference type="InterPro" id="IPR011990">
    <property type="entry name" value="TPR-like_helical_dom_sf"/>
</dbReference>
<dbReference type="Gene3D" id="1.25.40.10">
    <property type="entry name" value="Tetratricopeptide repeat domain"/>
    <property type="match status" value="1"/>
</dbReference>
<dbReference type="InterPro" id="IPR010559">
    <property type="entry name" value="Sig_transdc_His_kin_internal"/>
</dbReference>
<dbReference type="AlphaFoldDB" id="A0A327WBP8"/>
<keyword evidence="2" id="KW-1133">Transmembrane helix</keyword>
<dbReference type="PANTHER" id="PTHR34220">
    <property type="entry name" value="SENSOR HISTIDINE KINASE YPDA"/>
    <property type="match status" value="1"/>
</dbReference>
<name>A0A327WBP8_9BACT</name>
<proteinExistence type="predicted"/>
<sequence>MKNLYRPCIAIVALIVLICLYTGCEQSAHPKKKFIRTVISTQDAAFLPFILSQDTLGKPVQEQRVKEILAAFEKEGNKEDDPYYHYFRGYQYQLNRKFDSALYFYKQMEPTPTDSQLISLMDYSILNMSINTTNITKAEQATQILEAIKKGERYNSLFLYRLYDLMAMAYYNNRKMEKSATFTRLYFVHSPFNRHPIIRQRYYDIFFMLSSQQNNQASMQQYLDSARQLAIDIKDSMALMRTFDYEAQLYASKRELGKAIACEKIYFNYIKTHDRLQPYVFNNLATSFVRNNQSDSAIYYYKACIDWAAANKKPVNLFSIYEGLVESYRKKGDYKSALQAFQTSFEIYARNNDSIEAGKIEELHTRYQTEKKDQAIAALKTTNALSEKVISQQRWIFIVISTLLIVGAFFIYTIYRQRLLREKNEKLQIDNKRLLLEQKTRQQQLNPHFIYNAVANLQGLISSDRKQEANAYLVSFSRLMRNILELNRQDFILLEEEINSLENYIRLQQMRFTGMFDYAINADGLDKEEILIPPMLIQPFVENAIEHGFKTIDYKGLLQITFREQGKQLVITIDDNGVGDKMQTNQNKEKKSLSQIIVQERLDLLFNKEQKLAYFSCSPKQHENGFTVMVAIPLITA</sequence>
<dbReference type="InterPro" id="IPR036890">
    <property type="entry name" value="HATPase_C_sf"/>
</dbReference>
<dbReference type="PROSITE" id="PS50005">
    <property type="entry name" value="TPR"/>
    <property type="match status" value="1"/>
</dbReference>
<dbReference type="PANTHER" id="PTHR34220:SF7">
    <property type="entry name" value="SENSOR HISTIDINE KINASE YPDA"/>
    <property type="match status" value="1"/>
</dbReference>
<dbReference type="SUPFAM" id="SSF55874">
    <property type="entry name" value="ATPase domain of HSP90 chaperone/DNA topoisomerase II/histidine kinase"/>
    <property type="match status" value="1"/>
</dbReference>
<reference evidence="4 5" key="1">
    <citation type="submission" date="2018-06" db="EMBL/GenBank/DDBJ databases">
        <title>Genomic Encyclopedia of Archaeal and Bacterial Type Strains, Phase II (KMG-II): from individual species to whole genera.</title>
        <authorList>
            <person name="Goeker M."/>
        </authorList>
    </citation>
    <scope>NUCLEOTIDE SEQUENCE [LARGE SCALE GENOMIC DNA]</scope>
    <source>
        <strain evidence="4 5">DSM 29821</strain>
    </source>
</reference>